<dbReference type="SMART" id="SM00079">
    <property type="entry name" value="PBPe"/>
    <property type="match status" value="1"/>
</dbReference>
<dbReference type="PRINTS" id="PR00177">
    <property type="entry name" value="NMDARECEPTOR"/>
</dbReference>
<sequence length="1207" mass="133493">MVGSRTVGLVLSLCGLVWVTGRGGAIAEQYVVHVLSILNGPTFQSDQEVLNRALKANSKNRSSTVAIHSVELMAKGGLAEYLQDLCAAADASSTAWMTIVNLAGQPAVFASAMVGQQLAVPTLAYANTLEPELYKDVAPDYYLGLNPTSIDVAVAVATFVKSQKWNLITSVLHDPSPSGQIFATTLQNRLRLPHNQIFEITSSVGESSSQLRRINAKLRETKSRVQILYCSVPFAQLLLQQARKLNMLGTGWLWILTETAYTTDSHILQEYPSGTIVVRLRPPTLQQTASLALNAVRYAAEQLMTAGGTEAEVNGTFKAFHDKKLKDLNCWNEDPLKPLSKELRAVMQSYTKSLRNYVRNQSESKSFDILGLTLKKSRHRWTHLGNITKQEVVTVDSGSYSWWSGNSMEEGRGRLRVVTRISPPFTIEEYPVSADDGLCLVGLACLRVATNDKDELKAIFTSFDSGLTSSALFNFTCCKGLVMDLLQALSRDVGFDFETYVVADDKDGSSDRSSGSWDGIIKDIRSGAAQMAFASLSVTQARKGVVDFSSPFYYTKFSFLVAATKTKVNLSAFLEPFSWKLWIAIFSALHATAIAAAIFEWVSQLLFNQSVNTLIRQPCQIVSPQISPFGLNPRGRMRSKNFTLASALTTVYSLFFSHVMAFKAPKSWPNKVLINFWGGFCFVILASYTANHAAIYAGFKQPSFENIFDNEDLLSRKVTTIRGSSAEIFVRNINPALHQHMTSNQYFNVVSVEDAVEKLKRGSLDAFIYDTAILSYVQATDAGCTLRTAGASFGSQGYAVALPIGSSLKSAVSTAILKYMESGFMDDIRTKWLTGLSCQMDDSFSSMNQPRALGLEDFAGVFLLLAVGGAVGFLILLLEHLVYRCLPRLRMLPKTSLWHSRHIMFFSQKLYRFINSVDLVSPNSSAKEFASSVKQGQFIGMFQKSVKKRAKEEALQQKRARNADNFFETIHELTRNLREGSSMDIIDNEEALSNGRLPRPQSRSKNGSSPSNNPPMERVADVAEEVMRRSPIRRLNRQPNIGDSLDNVHSTTRSFSDFQNALQDIKSLPKAATSLSLKDNCLPSSRNNVWVAQAAEDGTMYNGFPSMDSDEEDDDTPSPSTPLCAPQPPSKGQRLSLEHDRLPPYTSLRGLDNVDIDEVSKQDLLNMWQLAESDLRLQIRQLAREKAQLVKQVSSASVKKSNTPTDL</sequence>
<evidence type="ECO:0000256" key="15">
    <source>
        <dbReference type="ARBA" id="ARBA00023303"/>
    </source>
</evidence>
<keyword evidence="13" id="KW-0628">Postsynaptic cell membrane</keyword>
<dbReference type="SUPFAM" id="SSF53822">
    <property type="entry name" value="Periplasmic binding protein-like I"/>
    <property type="match status" value="1"/>
</dbReference>
<keyword evidence="5 22" id="KW-0812">Transmembrane</keyword>
<feature type="domain" description="Ionotropic glutamate receptor L-glutamate and glycine-binding" evidence="26">
    <location>
        <begin position="471"/>
        <end position="526"/>
    </location>
</feature>
<keyword evidence="19" id="KW-1015">Disulfide bond</keyword>
<feature type="binding site" evidence="17">
    <location>
        <position position="725"/>
    </location>
    <ligand>
        <name>L-glutamate</name>
        <dbReference type="ChEBI" id="CHEBI:29985"/>
    </ligand>
</feature>
<dbReference type="Pfam" id="PF00060">
    <property type="entry name" value="Lig_chan"/>
    <property type="match status" value="1"/>
</dbReference>
<dbReference type="GO" id="GO:0015276">
    <property type="term" value="F:ligand-gated monoatomic ion channel activity"/>
    <property type="evidence" value="ECO:0007669"/>
    <property type="project" value="InterPro"/>
</dbReference>
<keyword evidence="12" id="KW-0325">Glycoprotein</keyword>
<feature type="binding site" evidence="17">
    <location>
        <position position="770"/>
    </location>
    <ligand>
        <name>L-glutamate</name>
        <dbReference type="ChEBI" id="CHEBI:29985"/>
    </ligand>
</feature>
<dbReference type="FunFam" id="3.40.190.10:FF:000078">
    <property type="entry name" value="glutamate receptor ionotropic, NMDA 3B"/>
    <property type="match status" value="1"/>
</dbReference>
<evidence type="ECO:0000256" key="19">
    <source>
        <dbReference type="PIRSR" id="PIRSR601508-3"/>
    </source>
</evidence>
<keyword evidence="10 22" id="KW-0472">Membrane</keyword>
<evidence type="ECO:0000259" key="25">
    <source>
        <dbReference type="SMART" id="SM00079"/>
    </source>
</evidence>
<evidence type="ECO:0000256" key="2">
    <source>
        <dbReference type="ARBA" id="ARBA00008685"/>
    </source>
</evidence>
<evidence type="ECO:0000256" key="17">
    <source>
        <dbReference type="PIRSR" id="PIRSR601508-1"/>
    </source>
</evidence>
<feature type="coiled-coil region" evidence="20">
    <location>
        <begin position="1172"/>
        <end position="1199"/>
    </location>
</feature>
<dbReference type="GO" id="GO:0038023">
    <property type="term" value="F:signaling receptor activity"/>
    <property type="evidence" value="ECO:0007669"/>
    <property type="project" value="InterPro"/>
</dbReference>
<feature type="site" description="Interaction with the cone snail toxin Con-ikot-ikot" evidence="18">
    <location>
        <position position="731"/>
    </location>
</feature>
<feature type="binding site" evidence="17">
    <location>
        <position position="542"/>
    </location>
    <ligand>
        <name>L-glutamate</name>
        <dbReference type="ChEBI" id="CHEBI:29985"/>
    </ligand>
</feature>
<feature type="domain" description="Solute-binding protein family 3/N-terminal" evidence="24">
    <location>
        <begin position="462"/>
        <end position="836"/>
    </location>
</feature>
<keyword evidence="3" id="KW-0813">Transport</keyword>
<evidence type="ECO:0000256" key="6">
    <source>
        <dbReference type="ARBA" id="ARBA00022989"/>
    </source>
</evidence>
<evidence type="ECO:0000256" key="16">
    <source>
        <dbReference type="ARBA" id="ARBA00034100"/>
    </source>
</evidence>
<keyword evidence="15" id="KW-0407">Ion channel</keyword>
<proteinExistence type="inferred from homology"/>
<dbReference type="Gene3D" id="3.40.50.2300">
    <property type="match status" value="1"/>
</dbReference>
<dbReference type="EMBL" id="BDGG01000005">
    <property type="protein sequence ID" value="GAU99788.1"/>
    <property type="molecule type" value="Genomic_DNA"/>
</dbReference>
<keyword evidence="23" id="KW-0732">Signal</keyword>
<keyword evidence="28" id="KW-1185">Reference proteome</keyword>
<evidence type="ECO:0000259" key="26">
    <source>
        <dbReference type="SMART" id="SM00918"/>
    </source>
</evidence>
<dbReference type="Gene3D" id="3.40.190.10">
    <property type="entry name" value="Periplasmic binding protein-like II"/>
    <property type="match status" value="2"/>
</dbReference>
<keyword evidence="11" id="KW-0675">Receptor</keyword>
<evidence type="ECO:0000256" key="13">
    <source>
        <dbReference type="ARBA" id="ARBA00023257"/>
    </source>
</evidence>
<comment type="similarity">
    <text evidence="2">Belongs to the glutamate-gated ion channel (TC 1.A.10.1) family.</text>
</comment>
<evidence type="ECO:0000256" key="20">
    <source>
        <dbReference type="SAM" id="Coils"/>
    </source>
</evidence>
<dbReference type="InterPro" id="IPR028082">
    <property type="entry name" value="Peripla_BP_I"/>
</dbReference>
<dbReference type="Pfam" id="PF10613">
    <property type="entry name" value="Lig_chan-Glu_bd"/>
    <property type="match status" value="1"/>
</dbReference>
<accession>A0A1D1VMR2</accession>
<evidence type="ECO:0000256" key="3">
    <source>
        <dbReference type="ARBA" id="ARBA00022448"/>
    </source>
</evidence>
<dbReference type="STRING" id="947166.A0A1D1VMR2"/>
<protein>
    <recommendedName>
        <fullName evidence="29">Ionotropic glutamate receptor C-terminal domain-containing protein</fullName>
    </recommendedName>
</protein>
<dbReference type="InterPro" id="IPR001828">
    <property type="entry name" value="ANF_lig-bd_rcpt"/>
</dbReference>
<dbReference type="InterPro" id="IPR015683">
    <property type="entry name" value="Ionotropic_Glu_rcpt"/>
</dbReference>
<feature type="chain" id="PRO_5008898606" description="Ionotropic glutamate receptor C-terminal domain-containing protein" evidence="23">
    <location>
        <begin position="28"/>
        <end position="1207"/>
    </location>
</feature>
<feature type="transmembrane region" description="Helical" evidence="22">
    <location>
        <begin position="642"/>
        <end position="662"/>
    </location>
</feature>
<feature type="region of interest" description="Disordered" evidence="21">
    <location>
        <begin position="1101"/>
        <end position="1139"/>
    </location>
</feature>
<evidence type="ECO:0000256" key="14">
    <source>
        <dbReference type="ARBA" id="ARBA00023286"/>
    </source>
</evidence>
<reference evidence="27 28" key="1">
    <citation type="journal article" date="2016" name="Nat. Commun.">
        <title>Extremotolerant tardigrade genome and improved radiotolerance of human cultured cells by tardigrade-unique protein.</title>
        <authorList>
            <person name="Hashimoto T."/>
            <person name="Horikawa D.D."/>
            <person name="Saito Y."/>
            <person name="Kuwahara H."/>
            <person name="Kozuka-Hata H."/>
            <person name="Shin-I T."/>
            <person name="Minakuchi Y."/>
            <person name="Ohishi K."/>
            <person name="Motoyama A."/>
            <person name="Aizu T."/>
            <person name="Enomoto A."/>
            <person name="Kondo K."/>
            <person name="Tanaka S."/>
            <person name="Hara Y."/>
            <person name="Koshikawa S."/>
            <person name="Sagara H."/>
            <person name="Miura T."/>
            <person name="Yokobori S."/>
            <person name="Miyagawa K."/>
            <person name="Suzuki Y."/>
            <person name="Kubo T."/>
            <person name="Oyama M."/>
            <person name="Kohara Y."/>
            <person name="Fujiyama A."/>
            <person name="Arakawa K."/>
            <person name="Katayama T."/>
            <person name="Toyoda A."/>
            <person name="Kunieda T."/>
        </authorList>
    </citation>
    <scope>NUCLEOTIDE SEQUENCE [LARGE SCALE GENOMIC DNA]</scope>
    <source>
        <strain evidence="27 28">YOKOZUNA-1</strain>
    </source>
</reference>
<keyword evidence="14" id="KW-1071">Ligand-gated ion channel</keyword>
<keyword evidence="7" id="KW-0770">Synapse</keyword>
<dbReference type="PANTHER" id="PTHR18966">
    <property type="entry name" value="IONOTROPIC GLUTAMATE RECEPTOR"/>
    <property type="match status" value="1"/>
</dbReference>
<evidence type="ECO:0000256" key="4">
    <source>
        <dbReference type="ARBA" id="ARBA00022475"/>
    </source>
</evidence>
<keyword evidence="8 20" id="KW-0175">Coiled coil</keyword>
<dbReference type="SMART" id="SM00062">
    <property type="entry name" value="PBPb"/>
    <property type="match status" value="1"/>
</dbReference>
<evidence type="ECO:0000313" key="28">
    <source>
        <dbReference type="Proteomes" id="UP000186922"/>
    </source>
</evidence>
<dbReference type="InterPro" id="IPR001320">
    <property type="entry name" value="Iontro_rcpt_C"/>
</dbReference>
<feature type="transmembrane region" description="Helical" evidence="22">
    <location>
        <begin position="674"/>
        <end position="699"/>
    </location>
</feature>
<keyword evidence="4" id="KW-1003">Cell membrane</keyword>
<dbReference type="GO" id="GO:0043226">
    <property type="term" value="C:organelle"/>
    <property type="evidence" value="ECO:0007669"/>
    <property type="project" value="UniProtKB-ARBA"/>
</dbReference>
<dbReference type="SMART" id="SM00918">
    <property type="entry name" value="Lig_chan-Glu_bd"/>
    <property type="match status" value="1"/>
</dbReference>
<feature type="disulfide bond" evidence="19">
    <location>
        <begin position="784"/>
        <end position="838"/>
    </location>
</feature>
<keyword evidence="9" id="KW-0406">Ion transport</keyword>
<dbReference type="SUPFAM" id="SSF53850">
    <property type="entry name" value="Periplasmic binding protein-like II"/>
    <property type="match status" value="1"/>
</dbReference>
<feature type="transmembrane region" description="Helical" evidence="22">
    <location>
        <begin position="579"/>
        <end position="599"/>
    </location>
</feature>
<evidence type="ECO:0000256" key="21">
    <source>
        <dbReference type="SAM" id="MobiDB-lite"/>
    </source>
</evidence>
<keyword evidence="6 22" id="KW-1133">Transmembrane helix</keyword>
<evidence type="ECO:0008006" key="29">
    <source>
        <dbReference type="Google" id="ProtNLM"/>
    </source>
</evidence>
<evidence type="ECO:0000256" key="7">
    <source>
        <dbReference type="ARBA" id="ARBA00023018"/>
    </source>
</evidence>
<feature type="signal peptide" evidence="23">
    <location>
        <begin position="1"/>
        <end position="27"/>
    </location>
</feature>
<comment type="caution">
    <text evidence="27">The sequence shown here is derived from an EMBL/GenBank/DDBJ whole genome shotgun (WGS) entry which is preliminary data.</text>
</comment>
<evidence type="ECO:0000259" key="24">
    <source>
        <dbReference type="SMART" id="SM00062"/>
    </source>
</evidence>
<dbReference type="Pfam" id="PF01094">
    <property type="entry name" value="ANF_receptor"/>
    <property type="match status" value="1"/>
</dbReference>
<name>A0A1D1VMR2_RAMVA</name>
<dbReference type="InterPro" id="IPR019594">
    <property type="entry name" value="Glu/Gly-bd"/>
</dbReference>
<feature type="transmembrane region" description="Helical" evidence="22">
    <location>
        <begin position="858"/>
        <end position="878"/>
    </location>
</feature>
<dbReference type="AlphaFoldDB" id="A0A1D1VMR2"/>
<evidence type="ECO:0000256" key="11">
    <source>
        <dbReference type="ARBA" id="ARBA00023170"/>
    </source>
</evidence>
<evidence type="ECO:0000256" key="22">
    <source>
        <dbReference type="SAM" id="Phobius"/>
    </source>
</evidence>
<organism evidence="27 28">
    <name type="scientific">Ramazzottius varieornatus</name>
    <name type="common">Water bear</name>
    <name type="synonym">Tardigrade</name>
    <dbReference type="NCBI Taxonomy" id="947166"/>
    <lineage>
        <taxon>Eukaryota</taxon>
        <taxon>Metazoa</taxon>
        <taxon>Ecdysozoa</taxon>
        <taxon>Tardigrada</taxon>
        <taxon>Eutardigrada</taxon>
        <taxon>Parachela</taxon>
        <taxon>Hypsibioidea</taxon>
        <taxon>Ramazzottiidae</taxon>
        <taxon>Ramazzottius</taxon>
    </lineage>
</organism>
<dbReference type="Proteomes" id="UP000186922">
    <property type="component" value="Unassembled WGS sequence"/>
</dbReference>
<evidence type="ECO:0000313" key="27">
    <source>
        <dbReference type="EMBL" id="GAU99788.1"/>
    </source>
</evidence>
<evidence type="ECO:0000256" key="18">
    <source>
        <dbReference type="PIRSR" id="PIRSR601508-2"/>
    </source>
</evidence>
<evidence type="ECO:0000256" key="8">
    <source>
        <dbReference type="ARBA" id="ARBA00023054"/>
    </source>
</evidence>
<gene>
    <name evidence="27" type="primary">RvY_10739</name>
    <name evidence="27" type="synonym">RvY_10739.1</name>
    <name evidence="27" type="ORF">RvY_10739-1</name>
</gene>
<feature type="compositionally biased region" description="Low complexity" evidence="21">
    <location>
        <begin position="1003"/>
        <end position="1015"/>
    </location>
</feature>
<evidence type="ECO:0000256" key="12">
    <source>
        <dbReference type="ARBA" id="ARBA00023180"/>
    </source>
</evidence>
<feature type="binding site" evidence="17">
    <location>
        <position position="537"/>
    </location>
    <ligand>
        <name>L-glutamate</name>
        <dbReference type="ChEBI" id="CHEBI:29985"/>
    </ligand>
</feature>
<evidence type="ECO:0000256" key="1">
    <source>
        <dbReference type="ARBA" id="ARBA00004651"/>
    </source>
</evidence>
<evidence type="ECO:0000256" key="10">
    <source>
        <dbReference type="ARBA" id="ARBA00023136"/>
    </source>
</evidence>
<comment type="subcellular location">
    <subcellularLocation>
        <location evidence="1">Cell membrane</location>
        <topology evidence="1">Multi-pass membrane protein</topology>
    </subcellularLocation>
    <subcellularLocation>
        <location evidence="16">Postsynaptic cell membrane</location>
    </subcellularLocation>
</comment>
<dbReference type="OrthoDB" id="5984008at2759"/>
<feature type="site" description="Interaction with the cone snail toxin Con-ikot-ikot" evidence="18">
    <location>
        <position position="818"/>
    </location>
</feature>
<evidence type="ECO:0000256" key="9">
    <source>
        <dbReference type="ARBA" id="ARBA00023065"/>
    </source>
</evidence>
<dbReference type="GO" id="GO:0045211">
    <property type="term" value="C:postsynaptic membrane"/>
    <property type="evidence" value="ECO:0007669"/>
    <property type="project" value="UniProtKB-SubCell"/>
</dbReference>
<dbReference type="InterPro" id="IPR001508">
    <property type="entry name" value="Iono_Glu_rcpt_met"/>
</dbReference>
<evidence type="ECO:0000256" key="23">
    <source>
        <dbReference type="SAM" id="SignalP"/>
    </source>
</evidence>
<evidence type="ECO:0000256" key="5">
    <source>
        <dbReference type="ARBA" id="ARBA00022692"/>
    </source>
</evidence>
<feature type="domain" description="Ionotropic glutamate receptor C-terminal" evidence="25">
    <location>
        <begin position="466"/>
        <end position="835"/>
    </location>
</feature>
<feature type="region of interest" description="Disordered" evidence="21">
    <location>
        <begin position="989"/>
        <end position="1016"/>
    </location>
</feature>
<dbReference type="InterPro" id="IPR001638">
    <property type="entry name" value="Solute-binding_3/MltF_N"/>
</dbReference>